<dbReference type="FunFam" id="1.10.238.10:FF:000926">
    <property type="entry name" value="Uncharacterized protein"/>
    <property type="match status" value="1"/>
</dbReference>
<keyword evidence="2 4" id="KW-0479">Metal-binding</keyword>
<dbReference type="SUPFAM" id="SSF47473">
    <property type="entry name" value="EF-hand"/>
    <property type="match status" value="1"/>
</dbReference>
<dbReference type="CDD" id="cd00051">
    <property type="entry name" value="EFh"/>
    <property type="match status" value="1"/>
</dbReference>
<evidence type="ECO:0000256" key="5">
    <source>
        <dbReference type="SAM" id="MobiDB-lite"/>
    </source>
</evidence>
<feature type="binding site" evidence="4">
    <location>
        <position position="78"/>
    </location>
    <ligand>
        <name>Ca(2+)</name>
        <dbReference type="ChEBI" id="CHEBI:29108"/>
        <label>1</label>
    </ligand>
</feature>
<dbReference type="AlphaFoldDB" id="A0A8S9UY10"/>
<name>A0A8S9UY10_PHYIN</name>
<feature type="binding site" evidence="4">
    <location>
        <position position="89"/>
    </location>
    <ligand>
        <name>Ca(2+)</name>
        <dbReference type="ChEBI" id="CHEBI:29108"/>
        <label>1</label>
    </ligand>
</feature>
<accession>A0A8S9UY10</accession>
<proteinExistence type="inferred from homology"/>
<feature type="binding site" evidence="4">
    <location>
        <position position="80"/>
    </location>
    <ligand>
        <name>Ca(2+)</name>
        <dbReference type="ChEBI" id="CHEBI:29108"/>
        <label>1</label>
    </ligand>
</feature>
<comment type="caution">
    <text evidence="7">The sequence shown here is derived from an EMBL/GenBank/DDBJ whole genome shotgun (WGS) entry which is preliminary data.</text>
</comment>
<evidence type="ECO:0000256" key="4">
    <source>
        <dbReference type="PIRSR" id="PIRSR608080-1"/>
    </source>
</evidence>
<evidence type="ECO:0000313" key="7">
    <source>
        <dbReference type="EMBL" id="KAF4144667.1"/>
    </source>
</evidence>
<evidence type="ECO:0000259" key="6">
    <source>
        <dbReference type="PROSITE" id="PS50222"/>
    </source>
</evidence>
<dbReference type="PANTHER" id="PTHR11653">
    <property type="entry name" value="PARVALBUMIN ALPHA"/>
    <property type="match status" value="1"/>
</dbReference>
<evidence type="ECO:0000256" key="1">
    <source>
        <dbReference type="ARBA" id="ARBA00009753"/>
    </source>
</evidence>
<dbReference type="InterPro" id="IPR018247">
    <property type="entry name" value="EF_Hand_1_Ca_BS"/>
</dbReference>
<evidence type="ECO:0000256" key="3">
    <source>
        <dbReference type="ARBA" id="ARBA00022837"/>
    </source>
</evidence>
<dbReference type="SMART" id="SM00054">
    <property type="entry name" value="EFh"/>
    <property type="match status" value="2"/>
</dbReference>
<sequence>MAPTTGDLIPEAPLPPLPSNATPAVAKARWDCSRYGYESAVDESLDALVTLFSKEFTYKTADDYAIYLQMKEAFRIADKDHSGTVDASELVVLLRKLMPYSGGQGDVHMEQYVDEFMRLVDKNHDGQITFAEFMQALNDGFRLELEIYENTTQMIPSNADHQMNKEPPVQQQECPASMDVSDDSSAVDLLESSIATSDALMTLPNSAVRVLMPRSTMFFTPPSSSSGQDSYVLSSGDGRVPKIPETGFTTTRRHRWWTQTRTESTDVALLNVESFSLNEAAATLKQSYGELLLRSLDDEDQHVTMEDFIIMSCLINACEDIALNLTRLNTLAAS</sequence>
<dbReference type="InterPro" id="IPR008080">
    <property type="entry name" value="Parvalbumin"/>
</dbReference>
<dbReference type="InterPro" id="IPR011992">
    <property type="entry name" value="EF-hand-dom_pair"/>
</dbReference>
<dbReference type="Pfam" id="PF13499">
    <property type="entry name" value="EF-hand_7"/>
    <property type="match status" value="1"/>
</dbReference>
<protein>
    <submittedName>
        <fullName evidence="7">EF-hand domain pair</fullName>
    </submittedName>
</protein>
<evidence type="ECO:0000313" key="8">
    <source>
        <dbReference type="Proteomes" id="UP000704712"/>
    </source>
</evidence>
<feature type="binding site" evidence="4">
    <location>
        <position position="125"/>
    </location>
    <ligand>
        <name>Ca(2+)</name>
        <dbReference type="ChEBI" id="CHEBI:29108"/>
        <label>1</label>
    </ligand>
</feature>
<dbReference type="EMBL" id="JAACNO010000830">
    <property type="protein sequence ID" value="KAF4144667.1"/>
    <property type="molecule type" value="Genomic_DNA"/>
</dbReference>
<evidence type="ECO:0000256" key="2">
    <source>
        <dbReference type="ARBA" id="ARBA00022723"/>
    </source>
</evidence>
<dbReference type="InterPro" id="IPR002048">
    <property type="entry name" value="EF_hand_dom"/>
</dbReference>
<feature type="binding site" evidence="4">
    <location>
        <position position="121"/>
    </location>
    <ligand>
        <name>Ca(2+)</name>
        <dbReference type="ChEBI" id="CHEBI:29108"/>
        <label>1</label>
    </ligand>
</feature>
<dbReference type="Gene3D" id="1.10.238.10">
    <property type="entry name" value="EF-hand"/>
    <property type="match status" value="1"/>
</dbReference>
<dbReference type="Proteomes" id="UP000704712">
    <property type="component" value="Unassembled WGS sequence"/>
</dbReference>
<comment type="similarity">
    <text evidence="1">Belongs to the parvalbumin family.</text>
</comment>
<dbReference type="PANTHER" id="PTHR11653:SF10">
    <property type="entry name" value="EF-HAND DOMAIN-CONTAINING PROTEIN"/>
    <property type="match status" value="1"/>
</dbReference>
<keyword evidence="3 4" id="KW-0106">Calcium</keyword>
<dbReference type="GO" id="GO:0005509">
    <property type="term" value="F:calcium ion binding"/>
    <property type="evidence" value="ECO:0007669"/>
    <property type="project" value="InterPro"/>
</dbReference>
<feature type="domain" description="EF-hand" evidence="6">
    <location>
        <begin position="65"/>
        <end position="100"/>
    </location>
</feature>
<feature type="domain" description="EF-hand" evidence="6">
    <location>
        <begin position="108"/>
        <end position="143"/>
    </location>
</feature>
<organism evidence="7 8">
    <name type="scientific">Phytophthora infestans</name>
    <name type="common">Potato late blight agent</name>
    <name type="synonym">Botrytis infestans</name>
    <dbReference type="NCBI Taxonomy" id="4787"/>
    <lineage>
        <taxon>Eukaryota</taxon>
        <taxon>Sar</taxon>
        <taxon>Stramenopiles</taxon>
        <taxon>Oomycota</taxon>
        <taxon>Peronosporomycetes</taxon>
        <taxon>Peronosporales</taxon>
        <taxon>Peronosporaceae</taxon>
        <taxon>Phytophthora</taxon>
    </lineage>
</organism>
<dbReference type="PROSITE" id="PS50222">
    <property type="entry name" value="EF_HAND_2"/>
    <property type="match status" value="2"/>
</dbReference>
<gene>
    <name evidence="7" type="ORF">GN958_ATG06145</name>
</gene>
<reference evidence="7" key="1">
    <citation type="submission" date="2020-03" db="EMBL/GenBank/DDBJ databases">
        <title>Hybrid Assembly of Korean Phytophthora infestans isolates.</title>
        <authorList>
            <person name="Prokchorchik M."/>
            <person name="Lee Y."/>
            <person name="Seo J."/>
            <person name="Cho J.-H."/>
            <person name="Park Y.-E."/>
            <person name="Jang D.-C."/>
            <person name="Im J.-S."/>
            <person name="Choi J.-G."/>
            <person name="Park H.-J."/>
            <person name="Lee G.-B."/>
            <person name="Lee Y.-G."/>
            <person name="Hong S.-Y."/>
            <person name="Cho K."/>
            <person name="Sohn K.H."/>
        </authorList>
    </citation>
    <scope>NUCLEOTIDE SEQUENCE</scope>
    <source>
        <strain evidence="7">KR_2_A2</strain>
    </source>
</reference>
<dbReference type="PROSITE" id="PS00018">
    <property type="entry name" value="EF_HAND_1"/>
    <property type="match status" value="2"/>
</dbReference>
<feature type="binding site" evidence="4">
    <location>
        <position position="82"/>
    </location>
    <ligand>
        <name>Ca(2+)</name>
        <dbReference type="ChEBI" id="CHEBI:29108"/>
        <label>1</label>
    </ligand>
</feature>
<feature type="binding site" evidence="4">
    <location>
        <position position="132"/>
    </location>
    <ligand>
        <name>Ca(2+)</name>
        <dbReference type="ChEBI" id="CHEBI:29108"/>
        <label>1</label>
    </ligand>
</feature>
<feature type="region of interest" description="Disordered" evidence="5">
    <location>
        <begin position="1"/>
        <end position="22"/>
    </location>
</feature>